<organism evidence="3 4">
    <name type="scientific">Symmachiella macrocystis</name>
    <dbReference type="NCBI Taxonomy" id="2527985"/>
    <lineage>
        <taxon>Bacteria</taxon>
        <taxon>Pseudomonadati</taxon>
        <taxon>Planctomycetota</taxon>
        <taxon>Planctomycetia</taxon>
        <taxon>Planctomycetales</taxon>
        <taxon>Planctomycetaceae</taxon>
        <taxon>Symmachiella</taxon>
    </lineage>
</organism>
<dbReference type="Proteomes" id="UP000320735">
    <property type="component" value="Unassembled WGS sequence"/>
</dbReference>
<feature type="chain" id="PRO_5022872365" description="Mu-protocadherin-putative cell-suface protein" evidence="2">
    <location>
        <begin position="23"/>
        <end position="563"/>
    </location>
</feature>
<evidence type="ECO:0000256" key="1">
    <source>
        <dbReference type="SAM" id="MobiDB-lite"/>
    </source>
</evidence>
<dbReference type="EMBL" id="SJPP01000001">
    <property type="protein sequence ID" value="TWU11781.1"/>
    <property type="molecule type" value="Genomic_DNA"/>
</dbReference>
<evidence type="ECO:0000313" key="4">
    <source>
        <dbReference type="Proteomes" id="UP000320735"/>
    </source>
</evidence>
<dbReference type="AlphaFoldDB" id="A0A5C6BJS6"/>
<feature type="region of interest" description="Disordered" evidence="1">
    <location>
        <begin position="161"/>
        <end position="239"/>
    </location>
</feature>
<gene>
    <name evidence="3" type="ORF">CA54_05910</name>
</gene>
<proteinExistence type="predicted"/>
<feature type="compositionally biased region" description="Low complexity" evidence="1">
    <location>
        <begin position="167"/>
        <end position="176"/>
    </location>
</feature>
<keyword evidence="4" id="KW-1185">Reference proteome</keyword>
<name>A0A5C6BJS6_9PLAN</name>
<evidence type="ECO:0008006" key="5">
    <source>
        <dbReference type="Google" id="ProtNLM"/>
    </source>
</evidence>
<feature type="compositionally biased region" description="Low complexity" evidence="1">
    <location>
        <begin position="203"/>
        <end position="233"/>
    </location>
</feature>
<protein>
    <recommendedName>
        <fullName evidence="5">Mu-protocadherin-putative cell-suface protein</fullName>
    </recommendedName>
</protein>
<accession>A0A5C6BJS6</accession>
<evidence type="ECO:0000313" key="3">
    <source>
        <dbReference type="EMBL" id="TWU11781.1"/>
    </source>
</evidence>
<keyword evidence="2" id="KW-0732">Signal</keyword>
<comment type="caution">
    <text evidence="3">The sequence shown here is derived from an EMBL/GenBank/DDBJ whole genome shotgun (WGS) entry which is preliminary data.</text>
</comment>
<reference evidence="3 4" key="1">
    <citation type="submission" date="2019-02" db="EMBL/GenBank/DDBJ databases">
        <title>Deep-cultivation of Planctomycetes and their phenomic and genomic characterization uncovers novel biology.</title>
        <authorList>
            <person name="Wiegand S."/>
            <person name="Jogler M."/>
            <person name="Boedeker C."/>
            <person name="Pinto D."/>
            <person name="Vollmers J."/>
            <person name="Rivas-Marin E."/>
            <person name="Kohn T."/>
            <person name="Peeters S.H."/>
            <person name="Heuer A."/>
            <person name="Rast P."/>
            <person name="Oberbeckmann S."/>
            <person name="Bunk B."/>
            <person name="Jeske O."/>
            <person name="Meyerdierks A."/>
            <person name="Storesund J.E."/>
            <person name="Kallscheuer N."/>
            <person name="Luecker S."/>
            <person name="Lage O.M."/>
            <person name="Pohl T."/>
            <person name="Merkel B.J."/>
            <person name="Hornburger P."/>
            <person name="Mueller R.-W."/>
            <person name="Bruemmer F."/>
            <person name="Labrenz M."/>
            <person name="Spormann A.M."/>
            <person name="Op Den Camp H."/>
            <person name="Overmann J."/>
            <person name="Amann R."/>
            <person name="Jetten M.S.M."/>
            <person name="Mascher T."/>
            <person name="Medema M.H."/>
            <person name="Devos D.P."/>
            <person name="Kaster A.-K."/>
            <person name="Ovreas L."/>
            <person name="Rohde M."/>
            <person name="Galperin M.Y."/>
            <person name="Jogler C."/>
        </authorList>
    </citation>
    <scope>NUCLEOTIDE SEQUENCE [LARGE SCALE GENOMIC DNA]</scope>
    <source>
        <strain evidence="3 4">CA54</strain>
    </source>
</reference>
<sequence precursor="true">MKRCLALAVVAGLLLTVSVSEGWTRGFGGGGRFGGGGGGRFGGGGGGRFGGGGFSGGGASRFGGGGGGFGGGDRFGSAGGGNRFGGGASGLGGGDRFGGGSGNRFGGASGLGGGDRFGGGQGLGGGAGAGGRFGGAGTGGAEGRFGGAGAGGAGGGRFGGGAGGGRFSQDGFGDRFSGSGPARGQLNSFLGLPSDSGLHGLSNGNVNRNTNINRNTNVNRNTNINRNTNVNRGSLSSDYNINTKTYQGPRGGKAAGASITGPAGNTRYVGGAVGPNGGVAAGRGVKGAGGGAAGRGVVVGPNGRAAAGGAVRGPNGGFAARGAVVGPHGYARGFVAVSPSGRYAVAAGVRGNFYHWNYYGRGWYARYPNAWRAAAWGAGTAWAICTWDSMGSWFGYGATQPVYYDYGNNVTYQDNSVYVNGQDVGTSEQYYDEAEQLAQTGTQADAPKDGDWLPLGVFAMCKQGQKTSDLVLQLAVNKQGILRGNYTDSASHSTQTVHGSVDKKTQRVAFTIGDADTTVFETGLYNLTKDEAPCLVHYGADRTEQWLLVRLKQDDKQQSQANP</sequence>
<feature type="signal peptide" evidence="2">
    <location>
        <begin position="1"/>
        <end position="22"/>
    </location>
</feature>
<evidence type="ECO:0000256" key="2">
    <source>
        <dbReference type="SAM" id="SignalP"/>
    </source>
</evidence>